<protein>
    <submittedName>
        <fullName evidence="2">Uncharacterized protein</fullName>
    </submittedName>
</protein>
<dbReference type="Proteomes" id="UP000070198">
    <property type="component" value="Unassembled WGS sequence"/>
</dbReference>
<evidence type="ECO:0000313" key="3">
    <source>
        <dbReference type="Proteomes" id="UP000070198"/>
    </source>
</evidence>
<dbReference type="EMBL" id="LQXV01000183">
    <property type="protein sequence ID" value="KXU09007.1"/>
    <property type="molecule type" value="Genomic_DNA"/>
</dbReference>
<dbReference type="Proteomes" id="UP000071927">
    <property type="component" value="Unassembled WGS sequence"/>
</dbReference>
<dbReference type="EMBL" id="LQOF01000192">
    <property type="protein sequence ID" value="KXT69517.1"/>
    <property type="molecule type" value="Genomic_DNA"/>
</dbReference>
<dbReference type="RefSeq" id="WP_061458520.1">
    <property type="nucleotide sequence ID" value="NZ_KQ968746.1"/>
</dbReference>
<evidence type="ECO:0000313" key="1">
    <source>
        <dbReference type="EMBL" id="KXT69517.1"/>
    </source>
</evidence>
<evidence type="ECO:0000313" key="4">
    <source>
        <dbReference type="Proteomes" id="UP000071927"/>
    </source>
</evidence>
<comment type="caution">
    <text evidence="2">The sequence shown here is derived from an EMBL/GenBank/DDBJ whole genome shotgun (WGS) entry which is preliminary data.</text>
</comment>
<reference evidence="3 4" key="1">
    <citation type="submission" date="2016-01" db="EMBL/GenBank/DDBJ databases">
        <title>Highly variable Streptococcus oralis are common among viridans streptococci isolated from primates.</title>
        <authorList>
            <person name="Denapaite D."/>
            <person name="Rieger M."/>
            <person name="Koendgen S."/>
            <person name="Brueckner R."/>
            <person name="Ochigava I."/>
            <person name="Kappeler P."/>
            <person name="Maetz-Rensing K."/>
            <person name="Leendertz F."/>
            <person name="Hakenbeck R."/>
        </authorList>
    </citation>
    <scope>NUCLEOTIDE SEQUENCE [LARGE SCALE GENOMIC DNA]</scope>
    <source>
        <strain evidence="1 3">DD02</strain>
        <strain evidence="2 4">DD03</strain>
    </source>
</reference>
<accession>A0A139R2Q6</accession>
<evidence type="ECO:0000313" key="2">
    <source>
        <dbReference type="EMBL" id="KXU09007.1"/>
    </source>
</evidence>
<proteinExistence type="predicted"/>
<name>A0A139R2Q6_9STRE</name>
<dbReference type="PATRIC" id="fig|315405.11.peg.1107"/>
<organism evidence="2 4">
    <name type="scientific">Streptococcus gallolyticus</name>
    <dbReference type="NCBI Taxonomy" id="315405"/>
    <lineage>
        <taxon>Bacteria</taxon>
        <taxon>Bacillati</taxon>
        <taxon>Bacillota</taxon>
        <taxon>Bacilli</taxon>
        <taxon>Lactobacillales</taxon>
        <taxon>Streptococcaceae</taxon>
        <taxon>Streptococcus</taxon>
    </lineage>
</organism>
<dbReference type="AlphaFoldDB" id="A0A139R2Q6"/>
<sequence length="240" mass="27279">MTPEITVIINEQTVQRNEILALEKNRSRVAGEKLGLEFTHENLAQMRQALLERKLELGHKGIQSCCQKDITISSYLFKALSVLSRGKLKTSEIEIKVKGISAKDFIEWFEEKNKLGDEKALLAAHPEHYIIVSKDNSQWVYETTGGSPFVSEFVINFNQNDNLFEDMLPNYSYQISGKVLNQSGKTMGAALHQFKETTDGFHGLLTIYFPFLVPKQIIEGHKYHLAIEFSNWVELAAQGK</sequence>
<gene>
    <name evidence="1" type="ORF">SGADD02_00942</name>
    <name evidence="2" type="ORF">SGADD03_01076</name>
</gene>